<gene>
    <name evidence="2" type="ORF">Q2T42_21910</name>
</gene>
<feature type="transmembrane region" description="Helical" evidence="1">
    <location>
        <begin position="85"/>
        <end position="104"/>
    </location>
</feature>
<name>A0AA96WUD7_LEPBY</name>
<accession>A0AA96WUD7</accession>
<dbReference type="EMBL" id="CP130144">
    <property type="protein sequence ID" value="WNZ44459.1"/>
    <property type="molecule type" value="Genomic_DNA"/>
</dbReference>
<protein>
    <submittedName>
        <fullName evidence="2">Uncharacterized protein</fullName>
    </submittedName>
</protein>
<feature type="transmembrane region" description="Helical" evidence="1">
    <location>
        <begin position="110"/>
        <end position="127"/>
    </location>
</feature>
<evidence type="ECO:0000313" key="2">
    <source>
        <dbReference type="EMBL" id="WNZ44459.1"/>
    </source>
</evidence>
<keyword evidence="1" id="KW-1133">Transmembrane helix</keyword>
<organism evidence="2">
    <name type="scientific">Leptolyngbya boryana CZ1</name>
    <dbReference type="NCBI Taxonomy" id="3060204"/>
    <lineage>
        <taxon>Bacteria</taxon>
        <taxon>Bacillati</taxon>
        <taxon>Cyanobacteriota</taxon>
        <taxon>Cyanophyceae</taxon>
        <taxon>Leptolyngbyales</taxon>
        <taxon>Leptolyngbyaceae</taxon>
        <taxon>Leptolyngbya group</taxon>
        <taxon>Leptolyngbya</taxon>
    </lineage>
</organism>
<proteinExistence type="predicted"/>
<sequence>MPKDDGTPKVLIETTSLFGDKRVEQVKVDSNRLDPIATARSRLIDALIHPYFLDAVGNGLCWVSGTSFIVSILRHTPFLDYFGAPFFLVLTVAAAGAIAALWTIPEVGGAIILHGIFILIGLALGDAL</sequence>
<dbReference type="AlphaFoldDB" id="A0AA96WUD7"/>
<feature type="transmembrane region" description="Helical" evidence="1">
    <location>
        <begin position="51"/>
        <end position="73"/>
    </location>
</feature>
<keyword evidence="1" id="KW-0472">Membrane</keyword>
<reference evidence="2" key="1">
    <citation type="journal article" date="2023" name="Plants (Basel)">
        <title>Genomic Analysis of Leptolyngbya boryana CZ1 Reveals Efficient Carbon Fixation Modules.</title>
        <authorList>
            <person name="Bai X."/>
            <person name="Wang H."/>
            <person name="Cheng W."/>
            <person name="Wang J."/>
            <person name="Ma M."/>
            <person name="Hu H."/>
            <person name="Song Z."/>
            <person name="Ma H."/>
            <person name="Fan Y."/>
            <person name="Du C."/>
            <person name="Xu J."/>
        </authorList>
    </citation>
    <scope>NUCLEOTIDE SEQUENCE</scope>
    <source>
        <strain evidence="2">CZ1</strain>
    </source>
</reference>
<reference evidence="2" key="2">
    <citation type="submission" date="2023-07" db="EMBL/GenBank/DDBJ databases">
        <authorList>
            <person name="Bai X.-H."/>
            <person name="Wang H.-H."/>
            <person name="Wang J."/>
            <person name="Ma M.-Y."/>
            <person name="Hu H.-H."/>
            <person name="Song Z.-L."/>
            <person name="Ma H.-G."/>
            <person name="Fan Y."/>
            <person name="Du C.-Y."/>
            <person name="Xu J.-C."/>
        </authorList>
    </citation>
    <scope>NUCLEOTIDE SEQUENCE</scope>
    <source>
        <strain evidence="2">CZ1</strain>
    </source>
</reference>
<dbReference type="RefSeq" id="WP_316426544.1">
    <property type="nucleotide sequence ID" value="NZ_CP130144.1"/>
</dbReference>
<evidence type="ECO:0000256" key="1">
    <source>
        <dbReference type="SAM" id="Phobius"/>
    </source>
</evidence>
<keyword evidence="1" id="KW-0812">Transmembrane</keyword>